<keyword evidence="1" id="KW-0175">Coiled coil</keyword>
<feature type="compositionally biased region" description="Polar residues" evidence="2">
    <location>
        <begin position="120"/>
        <end position="132"/>
    </location>
</feature>
<feature type="coiled-coil region" evidence="1">
    <location>
        <begin position="260"/>
        <end position="322"/>
    </location>
</feature>
<proteinExistence type="predicted"/>
<keyword evidence="4" id="KW-1185">Reference proteome</keyword>
<evidence type="ECO:0000313" key="3">
    <source>
        <dbReference type="EMBL" id="KMQ85382.1"/>
    </source>
</evidence>
<feature type="region of interest" description="Disordered" evidence="2">
    <location>
        <begin position="58"/>
        <end position="173"/>
    </location>
</feature>
<dbReference type="AlphaFoldDB" id="A0A0J7K4X6"/>
<gene>
    <name evidence="3" type="ORF">RF55_16120</name>
</gene>
<feature type="compositionally biased region" description="Basic and acidic residues" evidence="2">
    <location>
        <begin position="79"/>
        <end position="90"/>
    </location>
</feature>
<reference evidence="3 4" key="1">
    <citation type="submission" date="2015-04" db="EMBL/GenBank/DDBJ databases">
        <title>Lasius niger genome sequencing.</title>
        <authorList>
            <person name="Konorov E.A."/>
            <person name="Nikitin M.A."/>
            <person name="Kirill M.V."/>
            <person name="Chang P."/>
        </authorList>
    </citation>
    <scope>NUCLEOTIDE SEQUENCE [LARGE SCALE GENOMIC DNA]</scope>
    <source>
        <tissue evidence="3">Whole</tissue>
    </source>
</reference>
<dbReference type="Proteomes" id="UP000036403">
    <property type="component" value="Unassembled WGS sequence"/>
</dbReference>
<feature type="compositionally biased region" description="Polar residues" evidence="2">
    <location>
        <begin position="30"/>
        <end position="39"/>
    </location>
</feature>
<feature type="compositionally biased region" description="Basic and acidic residues" evidence="2">
    <location>
        <begin position="1"/>
        <end position="11"/>
    </location>
</feature>
<evidence type="ECO:0000256" key="2">
    <source>
        <dbReference type="SAM" id="MobiDB-lite"/>
    </source>
</evidence>
<dbReference type="EMBL" id="LBMM01014010">
    <property type="protein sequence ID" value="KMQ85382.1"/>
    <property type="molecule type" value="Genomic_DNA"/>
</dbReference>
<protein>
    <submittedName>
        <fullName evidence="3">Gag-like protein</fullName>
    </submittedName>
</protein>
<organism evidence="3 4">
    <name type="scientific">Lasius niger</name>
    <name type="common">Black garden ant</name>
    <dbReference type="NCBI Taxonomy" id="67767"/>
    <lineage>
        <taxon>Eukaryota</taxon>
        <taxon>Metazoa</taxon>
        <taxon>Ecdysozoa</taxon>
        <taxon>Arthropoda</taxon>
        <taxon>Hexapoda</taxon>
        <taxon>Insecta</taxon>
        <taxon>Pterygota</taxon>
        <taxon>Neoptera</taxon>
        <taxon>Endopterygota</taxon>
        <taxon>Hymenoptera</taxon>
        <taxon>Apocrita</taxon>
        <taxon>Aculeata</taxon>
        <taxon>Formicoidea</taxon>
        <taxon>Formicidae</taxon>
        <taxon>Formicinae</taxon>
        <taxon>Lasius</taxon>
        <taxon>Lasius</taxon>
    </lineage>
</organism>
<feature type="region of interest" description="Disordered" evidence="2">
    <location>
        <begin position="1"/>
        <end position="46"/>
    </location>
</feature>
<dbReference type="PaxDb" id="67767-A0A0J7K4X6"/>
<evidence type="ECO:0000256" key="1">
    <source>
        <dbReference type="SAM" id="Coils"/>
    </source>
</evidence>
<comment type="caution">
    <text evidence="3">The sequence shown here is derived from an EMBL/GenBank/DDBJ whole genome shotgun (WGS) entry which is preliminary data.</text>
</comment>
<sequence>MDMDIKEEKDLPAQGDGPPRTRRGGDTVPVPSSSSSNDGPTVGSVASPAAELAIASTSGLKAERTAATSGASVPSELVRCPEIRLTRVDESEVFQSPLPPGRPESGVQQAATTRILYGSPPNTRWAQSSSIEISDKEEVPGPSTKKRKMKTATMNRAARGDRAKRGRPPTTGEWVNLSKAKAKYVALKEREMELDEIENILDPSKLPKWTKAKQNLPTLGEFRGKFADSTSSEIRKGTAPLFVFLEKLSDKSSGISGRIVHELRVNIRKLEAAVAELSDRAMQDQRDFIRQRSAKDYLRRSVERLEGELSAARTEIESLRISSSSFSVHSPPHKKVRRSIKDVSTQMKIGEMGSLDPVNVPLPDSPAVVRRETVDRGCSPVWKMDVLAIPPLLLEVLGSQGLESPCRGTVTSRP</sequence>
<name>A0A0J7K4X6_LASNI</name>
<evidence type="ECO:0000313" key="4">
    <source>
        <dbReference type="Proteomes" id="UP000036403"/>
    </source>
</evidence>
<accession>A0A0J7K4X6</accession>